<dbReference type="PROSITE" id="PS50088">
    <property type="entry name" value="ANK_REPEAT"/>
    <property type="match status" value="3"/>
</dbReference>
<evidence type="ECO:0000259" key="14">
    <source>
        <dbReference type="PROSITE" id="PS50011"/>
    </source>
</evidence>
<dbReference type="PANTHER" id="PTHR24418">
    <property type="entry name" value="TYROSINE-PROTEIN KINASE"/>
    <property type="match status" value="1"/>
</dbReference>
<evidence type="ECO:0000256" key="9">
    <source>
        <dbReference type="PROSITE-ProRule" id="PRU00191"/>
    </source>
</evidence>
<dbReference type="SMART" id="SM00252">
    <property type="entry name" value="SH2"/>
    <property type="match status" value="2"/>
</dbReference>
<dbReference type="Pfam" id="PF07714">
    <property type="entry name" value="PK_Tyr_Ser-Thr"/>
    <property type="match status" value="1"/>
</dbReference>
<dbReference type="InterPro" id="IPR002110">
    <property type="entry name" value="Ankyrin_rpt"/>
</dbReference>
<dbReference type="InterPro" id="IPR017441">
    <property type="entry name" value="Protein_kinase_ATP_BS"/>
</dbReference>
<feature type="domain" description="SH2" evidence="13">
    <location>
        <begin position="15"/>
        <end position="114"/>
    </location>
</feature>
<dbReference type="GO" id="GO:0002009">
    <property type="term" value="P:morphogenesis of an epithelium"/>
    <property type="evidence" value="ECO:0007669"/>
    <property type="project" value="UniProtKB-ARBA"/>
</dbReference>
<dbReference type="GO" id="GO:0071944">
    <property type="term" value="C:cell periphery"/>
    <property type="evidence" value="ECO:0007669"/>
    <property type="project" value="UniProtKB-ARBA"/>
</dbReference>
<evidence type="ECO:0000256" key="1">
    <source>
        <dbReference type="ARBA" id="ARBA00022553"/>
    </source>
</evidence>
<feature type="repeat" description="ANK" evidence="8">
    <location>
        <begin position="161"/>
        <end position="193"/>
    </location>
</feature>
<proteinExistence type="inferred from homology"/>
<dbReference type="InterPro" id="IPR036860">
    <property type="entry name" value="SH2_dom_sf"/>
</dbReference>
<keyword evidence="16" id="KW-1185">Reference proteome</keyword>
<feature type="domain" description="Protein kinase" evidence="14">
    <location>
        <begin position="600"/>
        <end position="869"/>
    </location>
</feature>
<dbReference type="InterPro" id="IPR036770">
    <property type="entry name" value="Ankyrin_rpt-contain_sf"/>
</dbReference>
<organism evidence="15 16">
    <name type="scientific">Petrolisthes cinctipes</name>
    <name type="common">Flat porcelain crab</name>
    <dbReference type="NCBI Taxonomy" id="88211"/>
    <lineage>
        <taxon>Eukaryota</taxon>
        <taxon>Metazoa</taxon>
        <taxon>Ecdysozoa</taxon>
        <taxon>Arthropoda</taxon>
        <taxon>Crustacea</taxon>
        <taxon>Multicrustacea</taxon>
        <taxon>Malacostraca</taxon>
        <taxon>Eumalacostraca</taxon>
        <taxon>Eucarida</taxon>
        <taxon>Decapoda</taxon>
        <taxon>Pleocyemata</taxon>
        <taxon>Anomura</taxon>
        <taxon>Galatheoidea</taxon>
        <taxon>Porcellanidae</taxon>
        <taxon>Petrolisthes</taxon>
    </lineage>
</organism>
<dbReference type="Pfam" id="PF12796">
    <property type="entry name" value="Ank_2"/>
    <property type="match status" value="1"/>
</dbReference>
<feature type="domain" description="SH2" evidence="13">
    <location>
        <begin position="297"/>
        <end position="389"/>
    </location>
</feature>
<feature type="binding site" evidence="10">
    <location>
        <position position="632"/>
    </location>
    <ligand>
        <name>ATP</name>
        <dbReference type="ChEBI" id="CHEBI:30616"/>
    </ligand>
</feature>
<dbReference type="GO" id="GO:0007165">
    <property type="term" value="P:signal transduction"/>
    <property type="evidence" value="ECO:0007669"/>
    <property type="project" value="UniProtKB-ARBA"/>
</dbReference>
<feature type="region of interest" description="Disordered" evidence="12">
    <location>
        <begin position="523"/>
        <end position="556"/>
    </location>
</feature>
<evidence type="ECO:0000256" key="2">
    <source>
        <dbReference type="ARBA" id="ARBA00022679"/>
    </source>
</evidence>
<dbReference type="InterPro" id="IPR011009">
    <property type="entry name" value="Kinase-like_dom_sf"/>
</dbReference>
<feature type="repeat" description="ANK" evidence="8">
    <location>
        <begin position="194"/>
        <end position="218"/>
    </location>
</feature>
<reference evidence="15" key="1">
    <citation type="submission" date="2023-10" db="EMBL/GenBank/DDBJ databases">
        <title>Genome assemblies of two species of porcelain crab, Petrolisthes cinctipes and Petrolisthes manimaculis (Anomura: Porcellanidae).</title>
        <authorList>
            <person name="Angst P."/>
        </authorList>
    </citation>
    <scope>NUCLEOTIDE SEQUENCE</scope>
    <source>
        <strain evidence="15">PB745_01</strain>
        <tissue evidence="15">Gill</tissue>
    </source>
</reference>
<evidence type="ECO:0000256" key="6">
    <source>
        <dbReference type="ARBA" id="ARBA00023137"/>
    </source>
</evidence>
<dbReference type="EMBL" id="JAWQEG010004395">
    <property type="protein sequence ID" value="KAK3861829.1"/>
    <property type="molecule type" value="Genomic_DNA"/>
</dbReference>
<feature type="repeat" description="ANK" evidence="8">
    <location>
        <begin position="229"/>
        <end position="261"/>
    </location>
</feature>
<dbReference type="SMART" id="SM00248">
    <property type="entry name" value="ANK"/>
    <property type="match status" value="4"/>
</dbReference>
<dbReference type="InterPro" id="IPR001245">
    <property type="entry name" value="Ser-Thr/Tyr_kinase_cat_dom"/>
</dbReference>
<dbReference type="Proteomes" id="UP001286313">
    <property type="component" value="Unassembled WGS sequence"/>
</dbReference>
<evidence type="ECO:0000256" key="5">
    <source>
        <dbReference type="ARBA" id="ARBA00022840"/>
    </source>
</evidence>
<dbReference type="EC" id="2.7.10.2" evidence="11"/>
<dbReference type="GO" id="GO:0005524">
    <property type="term" value="F:ATP binding"/>
    <property type="evidence" value="ECO:0007669"/>
    <property type="project" value="UniProtKB-UniRule"/>
</dbReference>
<dbReference type="Pfam" id="PF00017">
    <property type="entry name" value="SH2"/>
    <property type="match status" value="2"/>
</dbReference>
<keyword evidence="2 11" id="KW-0808">Transferase</keyword>
<evidence type="ECO:0000256" key="12">
    <source>
        <dbReference type="SAM" id="MobiDB-lite"/>
    </source>
</evidence>
<dbReference type="SUPFAM" id="SSF48403">
    <property type="entry name" value="Ankyrin repeat"/>
    <property type="match status" value="1"/>
</dbReference>
<dbReference type="PROSITE" id="PS00109">
    <property type="entry name" value="PROTEIN_KINASE_TYR"/>
    <property type="match status" value="1"/>
</dbReference>
<dbReference type="PROSITE" id="PS50011">
    <property type="entry name" value="PROTEIN_KINASE_DOM"/>
    <property type="match status" value="1"/>
</dbReference>
<dbReference type="FunFam" id="1.10.510.10:FF:000027">
    <property type="entry name" value="Receptor protein-tyrosine kinase"/>
    <property type="match status" value="1"/>
</dbReference>
<dbReference type="PROSITE" id="PS50001">
    <property type="entry name" value="SH2"/>
    <property type="match status" value="2"/>
</dbReference>
<dbReference type="InterPro" id="IPR050198">
    <property type="entry name" value="Non-receptor_tyrosine_kinases"/>
</dbReference>
<evidence type="ECO:0000256" key="11">
    <source>
        <dbReference type="RuleBase" id="RU362096"/>
    </source>
</evidence>
<dbReference type="Gene3D" id="3.30.200.20">
    <property type="entry name" value="Phosphorylase Kinase, domain 1"/>
    <property type="match status" value="1"/>
</dbReference>
<comment type="caution">
    <text evidence="15">The sequence shown here is derived from an EMBL/GenBank/DDBJ whole genome shotgun (WGS) entry which is preliminary data.</text>
</comment>
<dbReference type="PROSITE" id="PS50297">
    <property type="entry name" value="ANK_REP_REGION"/>
    <property type="match status" value="3"/>
</dbReference>
<evidence type="ECO:0000259" key="13">
    <source>
        <dbReference type="PROSITE" id="PS50001"/>
    </source>
</evidence>
<evidence type="ECO:0000256" key="4">
    <source>
        <dbReference type="ARBA" id="ARBA00022777"/>
    </source>
</evidence>
<evidence type="ECO:0000256" key="7">
    <source>
        <dbReference type="ARBA" id="ARBA00051245"/>
    </source>
</evidence>
<keyword evidence="9" id="KW-0727">SH2 domain</keyword>
<keyword evidence="4 11" id="KW-0418">Kinase</keyword>
<keyword evidence="1" id="KW-0597">Phosphoprotein</keyword>
<dbReference type="AlphaFoldDB" id="A0AAE1EUU6"/>
<evidence type="ECO:0000256" key="3">
    <source>
        <dbReference type="ARBA" id="ARBA00022741"/>
    </source>
</evidence>
<comment type="catalytic activity">
    <reaction evidence="7 11">
        <text>L-tyrosyl-[protein] + ATP = O-phospho-L-tyrosyl-[protein] + ADP + H(+)</text>
        <dbReference type="Rhea" id="RHEA:10596"/>
        <dbReference type="Rhea" id="RHEA-COMP:10136"/>
        <dbReference type="Rhea" id="RHEA-COMP:20101"/>
        <dbReference type="ChEBI" id="CHEBI:15378"/>
        <dbReference type="ChEBI" id="CHEBI:30616"/>
        <dbReference type="ChEBI" id="CHEBI:46858"/>
        <dbReference type="ChEBI" id="CHEBI:61978"/>
        <dbReference type="ChEBI" id="CHEBI:456216"/>
        <dbReference type="EC" id="2.7.10.2"/>
    </reaction>
</comment>
<evidence type="ECO:0000256" key="10">
    <source>
        <dbReference type="PROSITE-ProRule" id="PRU10141"/>
    </source>
</evidence>
<dbReference type="PRINTS" id="PR00401">
    <property type="entry name" value="SH2DOMAIN"/>
</dbReference>
<dbReference type="Gene3D" id="1.25.40.20">
    <property type="entry name" value="Ankyrin repeat-containing domain"/>
    <property type="match status" value="2"/>
</dbReference>
<comment type="similarity">
    <text evidence="11">Belongs to the protein kinase superfamily. Tyr protein kinase family.</text>
</comment>
<dbReference type="SUPFAM" id="SSF55550">
    <property type="entry name" value="SH2 domain"/>
    <property type="match status" value="2"/>
</dbReference>
<name>A0AAE1EUU6_PETCI</name>
<dbReference type="InterPro" id="IPR000980">
    <property type="entry name" value="SH2"/>
</dbReference>
<evidence type="ECO:0000313" key="16">
    <source>
        <dbReference type="Proteomes" id="UP001286313"/>
    </source>
</evidence>
<accession>A0AAE1EUU6</accession>
<keyword evidence="3 10" id="KW-0547">Nucleotide-binding</keyword>
<dbReference type="Pfam" id="PF00023">
    <property type="entry name" value="Ank"/>
    <property type="match status" value="1"/>
</dbReference>
<dbReference type="PROSITE" id="PS00107">
    <property type="entry name" value="PROTEIN_KINASE_ATP"/>
    <property type="match status" value="1"/>
</dbReference>
<gene>
    <name evidence="15" type="ORF">Pcinc_032247</name>
</gene>
<keyword evidence="8" id="KW-0040">ANK repeat</keyword>
<dbReference type="InterPro" id="IPR000719">
    <property type="entry name" value="Prot_kinase_dom"/>
</dbReference>
<dbReference type="Gene3D" id="1.10.510.10">
    <property type="entry name" value="Transferase(Phosphotransferase) domain 1"/>
    <property type="match status" value="1"/>
</dbReference>
<protein>
    <recommendedName>
        <fullName evidence="11">Tyrosine-protein kinase</fullName>
        <ecNumber evidence="11">2.7.10.2</ecNumber>
    </recommendedName>
</protein>
<keyword evidence="5 10" id="KW-0067">ATP-binding</keyword>
<dbReference type="SMART" id="SM00219">
    <property type="entry name" value="TyrKc"/>
    <property type="match status" value="1"/>
</dbReference>
<dbReference type="Gene3D" id="3.30.505.10">
    <property type="entry name" value="SH2 domain"/>
    <property type="match status" value="2"/>
</dbReference>
<dbReference type="InterPro" id="IPR008266">
    <property type="entry name" value="Tyr_kinase_AS"/>
</dbReference>
<dbReference type="SUPFAM" id="SSF56112">
    <property type="entry name" value="Protein kinase-like (PK-like)"/>
    <property type="match status" value="1"/>
</dbReference>
<dbReference type="GO" id="GO:0004715">
    <property type="term" value="F:non-membrane spanning protein tyrosine kinase activity"/>
    <property type="evidence" value="ECO:0007669"/>
    <property type="project" value="UniProtKB-EC"/>
</dbReference>
<keyword evidence="6 11" id="KW-0829">Tyrosine-protein kinase</keyword>
<dbReference type="InterPro" id="IPR020635">
    <property type="entry name" value="Tyr_kinase_cat_dom"/>
</dbReference>
<sequence length="870" mass="97144">MASSASRSELDEDRCFFGKITSEEANEILKQEGGEEGTFLVRESSSSPGNYVLSFITEGHPIHILIQKYREDAFFSLVVDNDAPMFHGLDTLVAHYCNNPVGRPSSATTLAKPCCGDSIPAEARLLGSSSLLHRSTSQGNLMVVTELLKAGYRKMDMKNNRGQTALHLASMKGFLDIAKALLEAGAFVEARNEEGITPLHLASRHNKPGLVRLLVEKGGADMQARATKTGCVALHNAAEHGSKECIKTLLALGAPSCPRNTLQETPMDLAEKEGHDDCHGLLRNHRPPMPQYDISTYYHGNVERGMARELLLATPTAASGHFLLRQSSRKSGISVLTLLASNSVFNYEVTIQGEMFCIDDGPLFLSLETMIDHYMRFVDGLPCRLIQPVPPPEPLAEHLQSSKSPQHIGPKERPRIEKVKRDIHVGIPYVLSAPPQHEEELTPLLPPNPTHFTQPSFPSRDLTYSLPQDAINFPECNEDHSYANQRLFHSHDDLHDSSGTLGSYTPDIIVTKSQLSQDLIDFEGEPEQYGEKEKKRSRGIHLPTARPKEVPSRTSLRLDLQSLSLNSMGPEASMNPSGSSPTMDGNRTHEILGEIDISRLTVGEVLGNGEFGSVLRGNWLSPSGDKIEVAVKMLHNDDKVNKQNFLKEAEVMMNLNHLYIVKLVGVCHGPPVAMVQELMGMGSLLDFLLEHEKEISVDFHLKLWAAQIAEGMKYLEQRHFVHRDLAARNILLSSITLCKISDFGLSRALGMDKDYYTAHDGGRWPLKWYAPESIYYGTFTHSSDVWSYGITLWEMYTFGDQPYGDLPGHKVIELLDKNERLPHPEKCPRGVFELMLRCWSYKAKIRPSFRELATIFRTSSEYINIKPFFK</sequence>
<evidence type="ECO:0000313" key="15">
    <source>
        <dbReference type="EMBL" id="KAK3861829.1"/>
    </source>
</evidence>
<dbReference type="PRINTS" id="PR00109">
    <property type="entry name" value="TYRKINASE"/>
</dbReference>
<evidence type="ECO:0000256" key="8">
    <source>
        <dbReference type="PROSITE-ProRule" id="PRU00023"/>
    </source>
</evidence>